<comment type="caution">
    <text evidence="2">The sequence shown here is derived from an EMBL/GenBank/DDBJ whole genome shotgun (WGS) entry which is preliminary data.</text>
</comment>
<dbReference type="Proteomes" id="UP000032068">
    <property type="component" value="Unassembled WGS sequence"/>
</dbReference>
<evidence type="ECO:0000313" key="3">
    <source>
        <dbReference type="Proteomes" id="UP000032068"/>
    </source>
</evidence>
<proteinExistence type="predicted"/>
<dbReference type="Gene3D" id="2.60.40.2040">
    <property type="entry name" value="CFA/I fimbrial subunit E, pilin domain"/>
    <property type="match status" value="1"/>
</dbReference>
<dbReference type="OrthoDB" id="6631372at2"/>
<dbReference type="EMBL" id="JXQW01000003">
    <property type="protein sequence ID" value="KIQ06157.1"/>
    <property type="molecule type" value="Genomic_DNA"/>
</dbReference>
<protein>
    <submittedName>
        <fullName evidence="2">Adhesin</fullName>
    </submittedName>
</protein>
<sequence length="167" mass="17347">MKKFLMIAPLALLGASAGVLAEDAVQHQVTVVATVPTENFYVVPPAGDSWMNDAQELYWNPSNGALSSVRKQLEAKSTVGPISAYLSAPAVMSSGSNNIDLNVKLRGIDLSTTATEVVPAAVARTGARVDVEISAKPLASGSYAPGRYQGVVGMIFETTAPEAAPTN</sequence>
<dbReference type="AlphaFoldDB" id="A0A0D0L5B3"/>
<dbReference type="InterPro" id="IPR007540">
    <property type="entry name" value="Fimbrial_CS1-type"/>
</dbReference>
<accession>A0A0D0L5B3</accession>
<gene>
    <name evidence="2" type="ORF">RU08_01825</name>
</gene>
<dbReference type="GO" id="GO:0009289">
    <property type="term" value="C:pilus"/>
    <property type="evidence" value="ECO:0007669"/>
    <property type="project" value="InterPro"/>
</dbReference>
<reference evidence="2 3" key="1">
    <citation type="submission" date="2014-12" db="EMBL/GenBank/DDBJ databases">
        <title>16Stimator: statistical estimation of ribosomal gene copy numbers from draft genome assemblies.</title>
        <authorList>
            <person name="Perisin M.A."/>
            <person name="Vetter M."/>
            <person name="Gilbert J.A."/>
            <person name="Bergelson J."/>
        </authorList>
    </citation>
    <scope>NUCLEOTIDE SEQUENCE [LARGE SCALE GENOMIC DNA]</scope>
    <source>
        <strain evidence="2 3">MEJ086</strain>
    </source>
</reference>
<dbReference type="RefSeq" id="WP_042552085.1">
    <property type="nucleotide sequence ID" value="NZ_JXQW01000003.1"/>
</dbReference>
<keyword evidence="1" id="KW-0732">Signal</keyword>
<evidence type="ECO:0000313" key="2">
    <source>
        <dbReference type="EMBL" id="KIQ06157.1"/>
    </source>
</evidence>
<feature type="signal peptide" evidence="1">
    <location>
        <begin position="1"/>
        <end position="21"/>
    </location>
</feature>
<evidence type="ECO:0000256" key="1">
    <source>
        <dbReference type="SAM" id="SignalP"/>
    </source>
</evidence>
<organism evidence="2 3">
    <name type="scientific">Pseudomonas fulva</name>
    <dbReference type="NCBI Taxonomy" id="47880"/>
    <lineage>
        <taxon>Bacteria</taxon>
        <taxon>Pseudomonadati</taxon>
        <taxon>Pseudomonadota</taxon>
        <taxon>Gammaproteobacteria</taxon>
        <taxon>Pseudomonadales</taxon>
        <taxon>Pseudomonadaceae</taxon>
        <taxon>Pseudomonas</taxon>
    </lineage>
</organism>
<name>A0A0D0L5B3_9PSED</name>
<feature type="chain" id="PRO_5002215724" evidence="1">
    <location>
        <begin position="22"/>
        <end position="167"/>
    </location>
</feature>
<dbReference type="Pfam" id="PF04449">
    <property type="entry name" value="Fimbrial_CS1"/>
    <property type="match status" value="1"/>
</dbReference>